<name>A0A2S7T7Z3_9FLAO</name>
<dbReference type="InterPro" id="IPR001509">
    <property type="entry name" value="Epimerase_deHydtase"/>
</dbReference>
<dbReference type="GO" id="GO:0008743">
    <property type="term" value="F:L-threonine 3-dehydrogenase activity"/>
    <property type="evidence" value="ECO:0007669"/>
    <property type="project" value="TreeGrafter"/>
</dbReference>
<organism evidence="3 4">
    <name type="scientific">Aureicoccus marinus</name>
    <dbReference type="NCBI Taxonomy" id="754435"/>
    <lineage>
        <taxon>Bacteria</taxon>
        <taxon>Pseudomonadati</taxon>
        <taxon>Bacteroidota</taxon>
        <taxon>Flavobacteriia</taxon>
        <taxon>Flavobacteriales</taxon>
        <taxon>Flavobacteriaceae</taxon>
        <taxon>Aureicoccus</taxon>
    </lineage>
</organism>
<dbReference type="SUPFAM" id="SSF51735">
    <property type="entry name" value="NAD(P)-binding Rossmann-fold domains"/>
    <property type="match status" value="1"/>
</dbReference>
<comment type="similarity">
    <text evidence="1">Belongs to the NAD(P)-dependent epimerase/dehydratase family.</text>
</comment>
<dbReference type="EMBL" id="MQVX01000001">
    <property type="protein sequence ID" value="PQJ16049.1"/>
    <property type="molecule type" value="Genomic_DNA"/>
</dbReference>
<reference evidence="4" key="1">
    <citation type="submission" date="2016-11" db="EMBL/GenBank/DDBJ databases">
        <title>Trade-off between light-utilization and light-protection in marine flavobacteria.</title>
        <authorList>
            <person name="Kumagai Y."/>
            <person name="Yoshizawa S."/>
            <person name="Kogure K."/>
        </authorList>
    </citation>
    <scope>NUCLEOTIDE SEQUENCE [LARGE SCALE GENOMIC DNA]</scope>
    <source>
        <strain evidence="4">SG-18</strain>
    </source>
</reference>
<dbReference type="InterPro" id="IPR036291">
    <property type="entry name" value="NAD(P)-bd_dom_sf"/>
</dbReference>
<dbReference type="OrthoDB" id="9779902at2"/>
<protein>
    <submittedName>
        <fullName evidence="3">NAD-dependent epimerase</fullName>
    </submittedName>
</protein>
<dbReference type="Proteomes" id="UP000239366">
    <property type="component" value="Unassembled WGS sequence"/>
</dbReference>
<sequence>MSKSILIIGACGQIGTELTTTLRAQHGASNVIATDIRPAPEGLLGDGPFEVLNAMDGQALKKIVDQYQVGTIYHMAALLSAKAEGQPELAWDLNMTSLFHALNLAKEGHIDKIFWPSSIAVFGPTTPKEQTPQQTVTEPTTVYGISKLAGEGWCSYYQKRYGVDVRTVRYPGLISWKTIPGGGTTDYAIAIYQDALAKGHYNCFLQEDTRMPMMYMEDAVRGTIELMESDNLDNYKAYNLGAISFTPKEQAESIRKYLPGFTMEATPDFRQAIADTWPQSVDDSQAREDWQWNHRYDLDDITKVMLQNLKK</sequence>
<dbReference type="InterPro" id="IPR051225">
    <property type="entry name" value="NAD(P)_epim/dehydratase"/>
</dbReference>
<feature type="domain" description="NAD-dependent epimerase/dehydratase" evidence="2">
    <location>
        <begin position="5"/>
        <end position="241"/>
    </location>
</feature>
<evidence type="ECO:0000313" key="4">
    <source>
        <dbReference type="Proteomes" id="UP000239366"/>
    </source>
</evidence>
<keyword evidence="4" id="KW-1185">Reference proteome</keyword>
<proteinExistence type="inferred from homology"/>
<dbReference type="PANTHER" id="PTHR42687">
    <property type="entry name" value="L-THREONINE 3-DEHYDROGENASE"/>
    <property type="match status" value="1"/>
</dbReference>
<dbReference type="GO" id="GO:0006567">
    <property type="term" value="P:L-threonine catabolic process"/>
    <property type="evidence" value="ECO:0007669"/>
    <property type="project" value="TreeGrafter"/>
</dbReference>
<dbReference type="Pfam" id="PF01370">
    <property type="entry name" value="Epimerase"/>
    <property type="match status" value="1"/>
</dbReference>
<dbReference type="PANTHER" id="PTHR42687:SF1">
    <property type="entry name" value="L-THREONINE 3-DEHYDROGENASE, MITOCHONDRIAL"/>
    <property type="match status" value="1"/>
</dbReference>
<dbReference type="RefSeq" id="WP_105001718.1">
    <property type="nucleotide sequence ID" value="NZ_MQVX01000001.1"/>
</dbReference>
<comment type="caution">
    <text evidence="3">The sequence shown here is derived from an EMBL/GenBank/DDBJ whole genome shotgun (WGS) entry which is preliminary data.</text>
</comment>
<evidence type="ECO:0000313" key="3">
    <source>
        <dbReference type="EMBL" id="PQJ16049.1"/>
    </source>
</evidence>
<evidence type="ECO:0000259" key="2">
    <source>
        <dbReference type="Pfam" id="PF01370"/>
    </source>
</evidence>
<evidence type="ECO:0000256" key="1">
    <source>
        <dbReference type="ARBA" id="ARBA00007637"/>
    </source>
</evidence>
<dbReference type="Gene3D" id="3.40.50.720">
    <property type="entry name" value="NAD(P)-binding Rossmann-like Domain"/>
    <property type="match status" value="1"/>
</dbReference>
<dbReference type="AlphaFoldDB" id="A0A2S7T7Z3"/>
<accession>A0A2S7T7Z3</accession>
<gene>
    <name evidence="3" type="ORF">BST99_10220</name>
</gene>